<dbReference type="Pfam" id="PF13181">
    <property type="entry name" value="TPR_8"/>
    <property type="match status" value="1"/>
</dbReference>
<dbReference type="GO" id="GO:0006620">
    <property type="term" value="P:post-translational protein targeting to endoplasmic reticulum membrane"/>
    <property type="evidence" value="ECO:0007669"/>
    <property type="project" value="TreeGrafter"/>
</dbReference>
<evidence type="ECO:0000313" key="8">
    <source>
        <dbReference type="Proteomes" id="UP000245699"/>
    </source>
</evidence>
<dbReference type="PANTHER" id="PTHR45831:SF2">
    <property type="entry name" value="LD24721P"/>
    <property type="match status" value="1"/>
</dbReference>
<keyword evidence="2" id="KW-0677">Repeat</keyword>
<feature type="repeat" description="TPR" evidence="4">
    <location>
        <begin position="98"/>
        <end position="131"/>
    </location>
</feature>
<accession>A0A2T9XX92</accession>
<dbReference type="PANTHER" id="PTHR45831">
    <property type="entry name" value="LD24721P"/>
    <property type="match status" value="1"/>
</dbReference>
<evidence type="ECO:0000259" key="6">
    <source>
        <dbReference type="Pfam" id="PF16546"/>
    </source>
</evidence>
<dbReference type="Gene3D" id="1.20.5.420">
    <property type="entry name" value="Immunoglobulin FC, subunit C"/>
    <property type="match status" value="1"/>
</dbReference>
<protein>
    <recommendedName>
        <fullName evidence="6">SGTA homodimerisation domain-containing protein</fullName>
    </recommendedName>
</protein>
<evidence type="ECO:0000256" key="2">
    <source>
        <dbReference type="ARBA" id="ARBA00022737"/>
    </source>
</evidence>
<dbReference type="PROSITE" id="PS50005">
    <property type="entry name" value="TPR"/>
    <property type="match status" value="2"/>
</dbReference>
<dbReference type="STRING" id="61424.A0A2T9XX92"/>
<evidence type="ECO:0000313" key="7">
    <source>
        <dbReference type="EMBL" id="PVU84683.1"/>
    </source>
</evidence>
<feature type="domain" description="SGTA homodimerisation" evidence="6">
    <location>
        <begin position="7"/>
        <end position="69"/>
    </location>
</feature>
<organism evidence="7 8">
    <name type="scientific">Furculomyces boomerangus</name>
    <dbReference type="NCBI Taxonomy" id="61424"/>
    <lineage>
        <taxon>Eukaryota</taxon>
        <taxon>Fungi</taxon>
        <taxon>Fungi incertae sedis</taxon>
        <taxon>Zoopagomycota</taxon>
        <taxon>Kickxellomycotina</taxon>
        <taxon>Harpellomycetes</taxon>
        <taxon>Harpellales</taxon>
        <taxon>Harpellaceae</taxon>
        <taxon>Furculomyces</taxon>
    </lineage>
</organism>
<dbReference type="InterPro" id="IPR032374">
    <property type="entry name" value="SGTA_dimer"/>
</dbReference>
<evidence type="ECO:0000256" key="5">
    <source>
        <dbReference type="SAM" id="MobiDB-lite"/>
    </source>
</evidence>
<dbReference type="InterPro" id="IPR047150">
    <property type="entry name" value="SGT"/>
</dbReference>
<comment type="similarity">
    <text evidence="1">Belongs to the SGT family.</text>
</comment>
<dbReference type="Pfam" id="PF16546">
    <property type="entry name" value="SGTA_dimer"/>
    <property type="match status" value="1"/>
</dbReference>
<dbReference type="GO" id="GO:0060090">
    <property type="term" value="F:molecular adaptor activity"/>
    <property type="evidence" value="ECO:0007669"/>
    <property type="project" value="TreeGrafter"/>
</dbReference>
<evidence type="ECO:0000256" key="1">
    <source>
        <dbReference type="ARBA" id="ARBA00008175"/>
    </source>
</evidence>
<evidence type="ECO:0000256" key="3">
    <source>
        <dbReference type="ARBA" id="ARBA00022803"/>
    </source>
</evidence>
<feature type="repeat" description="TPR" evidence="4">
    <location>
        <begin position="173"/>
        <end position="206"/>
    </location>
</feature>
<dbReference type="AlphaFoldDB" id="A0A2T9XX92"/>
<feature type="region of interest" description="Disordered" evidence="5">
    <location>
        <begin position="305"/>
        <end position="353"/>
    </location>
</feature>
<dbReference type="GO" id="GO:0016020">
    <property type="term" value="C:membrane"/>
    <property type="evidence" value="ECO:0007669"/>
    <property type="project" value="TreeGrafter"/>
</dbReference>
<dbReference type="InterPro" id="IPR011990">
    <property type="entry name" value="TPR-like_helical_dom_sf"/>
</dbReference>
<name>A0A2T9XX92_9FUNG</name>
<dbReference type="OrthoDB" id="2335338at2759"/>
<dbReference type="Gene3D" id="1.25.40.10">
    <property type="entry name" value="Tetratricopeptide repeat domain"/>
    <property type="match status" value="1"/>
</dbReference>
<dbReference type="SUPFAM" id="SSF48452">
    <property type="entry name" value="TPR-like"/>
    <property type="match status" value="1"/>
</dbReference>
<comment type="caution">
    <text evidence="7">The sequence shown here is derived from an EMBL/GenBank/DDBJ whole genome shotgun (WGS) entry which is preliminary data.</text>
</comment>
<feature type="compositionally biased region" description="Polar residues" evidence="5">
    <location>
        <begin position="314"/>
        <end position="325"/>
    </location>
</feature>
<dbReference type="InterPro" id="IPR019734">
    <property type="entry name" value="TPR_rpt"/>
</dbReference>
<reference evidence="7 8" key="1">
    <citation type="journal article" date="2018" name="MBio">
        <title>Comparative Genomics Reveals the Core Gene Toolbox for the Fungus-Insect Symbiosis.</title>
        <authorList>
            <person name="Wang Y."/>
            <person name="Stata M."/>
            <person name="Wang W."/>
            <person name="Stajich J.E."/>
            <person name="White M.M."/>
            <person name="Moncalvo J.M."/>
        </authorList>
    </citation>
    <scope>NUCLEOTIDE SEQUENCE [LARGE SCALE GENOMIC DNA]</scope>
    <source>
        <strain evidence="7 8">AUS-77-4</strain>
    </source>
</reference>
<dbReference type="GO" id="GO:0072380">
    <property type="term" value="C:TRC complex"/>
    <property type="evidence" value="ECO:0007669"/>
    <property type="project" value="TreeGrafter"/>
</dbReference>
<dbReference type="Pfam" id="PF13414">
    <property type="entry name" value="TPR_11"/>
    <property type="match status" value="1"/>
</dbReference>
<gene>
    <name evidence="7" type="ORF">BB559_007479</name>
</gene>
<keyword evidence="8" id="KW-1185">Reference proteome</keyword>
<sequence length="353" mass="38068">MSAIQFKSLATGVLQFLDQASKNSEIVNQEGVESLEVAKQCIIDAFGIEEDTMLPVHDFNTTPLLEIFTQYLSGQFKSAPEPKAKTEKPDNKINTALAEEHKTKGNAFMGKKDYNGAIDAYSEAIKIDSANAIYFANRSAAYCQLGNMVEAQNDAQMAIDIDPNYSKAYSRLGYTFTSFLHSYYGQGDYENASKAYKDALELDKSNTSIQSFIDSCESKLSQLGKKGSTGPANRGAGAGAGGMPDLSSLLNNPALASMAQNLMKSGAMDQILKNPEISKMAESFKNTGKAPSINDIMSNPALRDIASNLGGSRPNPSQSSGNPSLSPDAISEMMNNPELMDMASKFMQQGKKE</sequence>
<dbReference type="Proteomes" id="UP000245699">
    <property type="component" value="Unassembled WGS sequence"/>
</dbReference>
<keyword evidence="3 4" id="KW-0802">TPR repeat</keyword>
<evidence type="ECO:0000256" key="4">
    <source>
        <dbReference type="PROSITE-ProRule" id="PRU00339"/>
    </source>
</evidence>
<proteinExistence type="inferred from homology"/>
<dbReference type="SMART" id="SM00028">
    <property type="entry name" value="TPR"/>
    <property type="match status" value="3"/>
</dbReference>
<dbReference type="EMBL" id="MBFT01001248">
    <property type="protein sequence ID" value="PVU84683.1"/>
    <property type="molecule type" value="Genomic_DNA"/>
</dbReference>